<dbReference type="Pfam" id="PF00149">
    <property type="entry name" value="Metallophos"/>
    <property type="match status" value="1"/>
</dbReference>
<reference evidence="18" key="1">
    <citation type="submission" date="2025-08" db="UniProtKB">
        <authorList>
            <consortium name="Ensembl"/>
        </authorList>
    </citation>
    <scope>IDENTIFICATION</scope>
</reference>
<keyword evidence="8" id="KW-0479">Metal-binding</keyword>
<evidence type="ECO:0000256" key="16">
    <source>
        <dbReference type="ARBA" id="ARBA00049546"/>
    </source>
</evidence>
<dbReference type="GO" id="GO:0030145">
    <property type="term" value="F:manganese ion binding"/>
    <property type="evidence" value="ECO:0007669"/>
    <property type="project" value="TreeGrafter"/>
</dbReference>
<dbReference type="GO" id="GO:0047631">
    <property type="term" value="F:ADP-ribose diphosphatase activity"/>
    <property type="evidence" value="ECO:0007669"/>
    <property type="project" value="UniProtKB-EC"/>
</dbReference>
<evidence type="ECO:0000256" key="13">
    <source>
        <dbReference type="ARBA" id="ARBA00047486"/>
    </source>
</evidence>
<comment type="subunit">
    <text evidence="3">Monomer.</text>
</comment>
<keyword evidence="9" id="KW-0378">Hydrolase</keyword>
<evidence type="ECO:0000256" key="10">
    <source>
        <dbReference type="ARBA" id="ARBA00022833"/>
    </source>
</evidence>
<evidence type="ECO:0000256" key="9">
    <source>
        <dbReference type="ARBA" id="ARBA00022801"/>
    </source>
</evidence>
<comment type="catalytic activity">
    <reaction evidence="13">
        <text>CDP-glycerol + H2O = sn-glycerol 3-phosphate + CMP + 2 H(+)</text>
        <dbReference type="Rhea" id="RHEA:21692"/>
        <dbReference type="ChEBI" id="CHEBI:15377"/>
        <dbReference type="ChEBI" id="CHEBI:15378"/>
        <dbReference type="ChEBI" id="CHEBI:57597"/>
        <dbReference type="ChEBI" id="CHEBI:58311"/>
        <dbReference type="ChEBI" id="CHEBI:60377"/>
        <dbReference type="EC" id="3.6.1.16"/>
    </reaction>
</comment>
<dbReference type="InterPro" id="IPR029052">
    <property type="entry name" value="Metallo-depent_PP-like"/>
</dbReference>
<dbReference type="GeneTree" id="ENSGT00390000014667"/>
<dbReference type="OrthoDB" id="9675250at2759"/>
<dbReference type="GO" id="GO:0008663">
    <property type="term" value="F:2',3'-cyclic-nucleotide 2'-phosphodiesterase activity"/>
    <property type="evidence" value="ECO:0007669"/>
    <property type="project" value="TreeGrafter"/>
</dbReference>
<keyword evidence="10" id="KW-0862">Zinc</keyword>
<evidence type="ECO:0000256" key="6">
    <source>
        <dbReference type="ARBA" id="ARBA00012529"/>
    </source>
</evidence>
<evidence type="ECO:0000256" key="5">
    <source>
        <dbReference type="ARBA" id="ARBA00012453"/>
    </source>
</evidence>
<evidence type="ECO:0000256" key="14">
    <source>
        <dbReference type="ARBA" id="ARBA00047636"/>
    </source>
</evidence>
<evidence type="ECO:0000256" key="4">
    <source>
        <dbReference type="ARBA" id="ARBA00012443"/>
    </source>
</evidence>
<dbReference type="PANTHER" id="PTHR16509:SF9">
    <property type="entry name" value="MANGANESE-DEPENDENT ADP-RIBOSE_CDP-ALCOHOL DIPHOSPHATASE"/>
    <property type="match status" value="1"/>
</dbReference>
<dbReference type="EC" id="3.6.1.53" evidence="6"/>
<dbReference type="EC" id="3.6.1.16" evidence="4"/>
<dbReference type="InterPro" id="IPR041869">
    <property type="entry name" value="MPP_ADPRM"/>
</dbReference>
<dbReference type="GO" id="GO:0047734">
    <property type="term" value="F:CDP-glycerol diphosphatase activity"/>
    <property type="evidence" value="ECO:0007669"/>
    <property type="project" value="UniProtKB-EC"/>
</dbReference>
<accession>A0A8C5WJV2</accession>
<dbReference type="EC" id="3.6.1.13" evidence="5"/>
<dbReference type="Proteomes" id="UP000694569">
    <property type="component" value="Unplaced"/>
</dbReference>
<evidence type="ECO:0000313" key="18">
    <source>
        <dbReference type="Ensembl" id="ENSLLEP00000043237.1"/>
    </source>
</evidence>
<evidence type="ECO:0000256" key="12">
    <source>
        <dbReference type="ARBA" id="ARBA00032579"/>
    </source>
</evidence>
<evidence type="ECO:0000313" key="19">
    <source>
        <dbReference type="Proteomes" id="UP000694569"/>
    </source>
</evidence>
<evidence type="ECO:0000256" key="8">
    <source>
        <dbReference type="ARBA" id="ARBA00022723"/>
    </source>
</evidence>
<dbReference type="PANTHER" id="PTHR16509">
    <property type="match status" value="1"/>
</dbReference>
<protein>
    <recommendedName>
        <fullName evidence="7">Manganese-dependent ADP-ribose/CDP-alcohol diphosphatase</fullName>
        <ecNumber evidence="5">3.6.1.13</ecNumber>
        <ecNumber evidence="4">3.6.1.16</ecNumber>
        <ecNumber evidence="6">3.6.1.53</ecNumber>
    </recommendedName>
    <alternativeName>
        <fullName evidence="12">ADPRibase-Mn</fullName>
    </alternativeName>
    <alternativeName>
        <fullName evidence="11">CDP-choline phosphohydrolase</fullName>
    </alternativeName>
</protein>
<evidence type="ECO:0000256" key="3">
    <source>
        <dbReference type="ARBA" id="ARBA00011245"/>
    </source>
</evidence>
<dbReference type="InterPro" id="IPR004843">
    <property type="entry name" value="Calcineurin-like_PHP"/>
</dbReference>
<evidence type="ECO:0000256" key="2">
    <source>
        <dbReference type="ARBA" id="ARBA00006362"/>
    </source>
</evidence>
<name>A0A8C5WJV2_9ANUR</name>
<comment type="catalytic activity">
    <reaction evidence="14">
        <text>CDP-choline + H2O = phosphocholine + CMP + 2 H(+)</text>
        <dbReference type="Rhea" id="RHEA:32487"/>
        <dbReference type="ChEBI" id="CHEBI:15377"/>
        <dbReference type="ChEBI" id="CHEBI:15378"/>
        <dbReference type="ChEBI" id="CHEBI:58779"/>
        <dbReference type="ChEBI" id="CHEBI:60377"/>
        <dbReference type="ChEBI" id="CHEBI:295975"/>
        <dbReference type="EC" id="3.6.1.53"/>
    </reaction>
</comment>
<dbReference type="Ensembl" id="ENSLLET00000044955.1">
    <property type="protein sequence ID" value="ENSLLEP00000043237.1"/>
    <property type="gene ID" value="ENSLLEG00000027503.1"/>
</dbReference>
<evidence type="ECO:0000259" key="17">
    <source>
        <dbReference type="Pfam" id="PF00149"/>
    </source>
</evidence>
<evidence type="ECO:0000256" key="1">
    <source>
        <dbReference type="ARBA" id="ARBA00001946"/>
    </source>
</evidence>
<dbReference type="CDD" id="cd07396">
    <property type="entry name" value="MPP_Nbla03831"/>
    <property type="match status" value="1"/>
</dbReference>
<evidence type="ECO:0000256" key="11">
    <source>
        <dbReference type="ARBA" id="ARBA00030848"/>
    </source>
</evidence>
<evidence type="ECO:0000256" key="7">
    <source>
        <dbReference type="ARBA" id="ARBA00016378"/>
    </source>
</evidence>
<organism evidence="18 19">
    <name type="scientific">Leptobrachium leishanense</name>
    <name type="common">Leishan spiny toad</name>
    <dbReference type="NCBI Taxonomy" id="445787"/>
    <lineage>
        <taxon>Eukaryota</taxon>
        <taxon>Metazoa</taxon>
        <taxon>Chordata</taxon>
        <taxon>Craniata</taxon>
        <taxon>Vertebrata</taxon>
        <taxon>Euteleostomi</taxon>
        <taxon>Amphibia</taxon>
        <taxon>Batrachia</taxon>
        <taxon>Anura</taxon>
        <taxon>Pelobatoidea</taxon>
        <taxon>Megophryidae</taxon>
        <taxon>Leptobrachium</taxon>
    </lineage>
</organism>
<keyword evidence="19" id="KW-1185">Reference proteome</keyword>
<feature type="domain" description="Calcineurin-like phosphoesterase" evidence="17">
    <location>
        <begin position="39"/>
        <end position="307"/>
    </location>
</feature>
<comment type="catalytic activity">
    <reaction evidence="16">
        <text>ADP-D-ribose + H2O = D-ribose 5-phosphate + AMP + 2 H(+)</text>
        <dbReference type="Rhea" id="RHEA:10412"/>
        <dbReference type="ChEBI" id="CHEBI:15377"/>
        <dbReference type="ChEBI" id="CHEBI:15378"/>
        <dbReference type="ChEBI" id="CHEBI:57967"/>
        <dbReference type="ChEBI" id="CHEBI:78346"/>
        <dbReference type="ChEBI" id="CHEBI:456215"/>
        <dbReference type="EC" id="3.6.1.13"/>
    </reaction>
</comment>
<reference evidence="18" key="2">
    <citation type="submission" date="2025-09" db="UniProtKB">
        <authorList>
            <consortium name="Ensembl"/>
        </authorList>
    </citation>
    <scope>IDENTIFICATION</scope>
</reference>
<evidence type="ECO:0000256" key="15">
    <source>
        <dbReference type="ARBA" id="ARBA00047894"/>
    </source>
</evidence>
<proteinExistence type="inferred from homology"/>
<sequence length="370" mass="42339">MMCVCELQEVSAPLHCSSRVVTLDLGCVEMDDTTEPYFSFGIIADIQYADIDDGYNFLKTRMRYYRNSLSLVKDAVQEWNAESVKPKFVLQLGDIIDGFNVPQKTSDASLDKILTELEKLKIPLHHIWGNHEFYNFQREYLMESKLNSKPIEDEMGQLSLNEDSECPSGHESFYVYHFSPFPKFRFLLIDCYDLSVIGREKSSVKYGKSLKLLKDKNPNENLNSPRGLDEDRFVQFNGGVSCTQLNWIDGILESSDENEEKVVVVGHLPIHPDSTDTICLTWNYEEMLSVLQAHPCVVAYFAGHDHDGGYCVDEYGIHHITFKGVIETPPESQAFGTMHVYEDRMVLKGRGLVLSRTLHYRNSRKADPLH</sequence>
<dbReference type="AlphaFoldDB" id="A0A8C5WJV2"/>
<comment type="cofactor">
    <cofactor evidence="1">
        <name>Mg(2+)</name>
        <dbReference type="ChEBI" id="CHEBI:18420"/>
    </cofactor>
</comment>
<dbReference type="SUPFAM" id="SSF56300">
    <property type="entry name" value="Metallo-dependent phosphatases"/>
    <property type="match status" value="1"/>
</dbReference>
<comment type="catalytic activity">
    <reaction evidence="15">
        <text>ADP-D-ribose + H2O = D-ribose 5-phosphate + AMP + 2 H(+)</text>
        <dbReference type="Rhea" id="RHEA:10412"/>
        <dbReference type="ChEBI" id="CHEBI:15377"/>
        <dbReference type="ChEBI" id="CHEBI:15378"/>
        <dbReference type="ChEBI" id="CHEBI:57967"/>
        <dbReference type="ChEBI" id="CHEBI:78346"/>
        <dbReference type="ChEBI" id="CHEBI:456215"/>
        <dbReference type="EC" id="3.6.1.53"/>
    </reaction>
</comment>
<comment type="similarity">
    <text evidence="2">Belongs to the ADPRibase-Mn family.</text>
</comment>
<dbReference type="Gene3D" id="3.60.21.10">
    <property type="match status" value="1"/>
</dbReference>